<name>A0ABV2AJ04_9EUKA</name>
<comment type="cofactor">
    <cofactor evidence="1">
        <name>Mg(2+)</name>
        <dbReference type="ChEBI" id="CHEBI:18420"/>
    </cofactor>
</comment>
<dbReference type="InterPro" id="IPR004385">
    <property type="entry name" value="NDP_pyrophosphatase"/>
</dbReference>
<evidence type="ECO:0008006" key="5">
    <source>
        <dbReference type="Google" id="ProtNLM"/>
    </source>
</evidence>
<dbReference type="NCBIfam" id="TIGR00052">
    <property type="entry name" value="nudix-type nucleoside diphosphatase, YffH/AdpP family"/>
    <property type="match status" value="1"/>
</dbReference>
<evidence type="ECO:0000313" key="4">
    <source>
        <dbReference type="Proteomes" id="UP001439008"/>
    </source>
</evidence>
<evidence type="ECO:0000256" key="1">
    <source>
        <dbReference type="ARBA" id="ARBA00001946"/>
    </source>
</evidence>
<proteinExistence type="predicted"/>
<evidence type="ECO:0000256" key="2">
    <source>
        <dbReference type="ARBA" id="ARBA00022801"/>
    </source>
</evidence>
<dbReference type="PANTHER" id="PTHR11839:SF15">
    <property type="entry name" value="URIDINE DIPHOSPHATE GLUCOSE PYROPHOSPHATASE NUDT14"/>
    <property type="match status" value="1"/>
</dbReference>
<keyword evidence="2" id="KW-0378">Hydrolase</keyword>
<gene>
    <name evidence="3" type="ORF">MHBO_001459</name>
</gene>
<protein>
    <recommendedName>
        <fullName evidence="5">Nudix hydrolase domain-containing protein</fullName>
    </recommendedName>
</protein>
<dbReference type="Gene3D" id="3.90.79.10">
    <property type="entry name" value="Nucleoside Triphosphate Pyrophosphohydrolase"/>
    <property type="match status" value="1"/>
</dbReference>
<keyword evidence="4" id="KW-1185">Reference proteome</keyword>
<dbReference type="Proteomes" id="UP001439008">
    <property type="component" value="Unassembled WGS sequence"/>
</dbReference>
<reference evidence="3 4" key="1">
    <citation type="journal article" date="2024" name="BMC Biol.">
        <title>Comparative genomics of Ascetosporea gives new insight into the evolutionary basis for animal parasitism in Rhizaria.</title>
        <authorList>
            <person name="Hiltunen Thoren M."/>
            <person name="Onut-Brannstrom I."/>
            <person name="Alfjorden A."/>
            <person name="Peckova H."/>
            <person name="Swords F."/>
            <person name="Hooper C."/>
            <person name="Holzer A.S."/>
            <person name="Bass D."/>
            <person name="Burki F."/>
        </authorList>
    </citation>
    <scope>NUCLEOTIDE SEQUENCE [LARGE SCALE GENOMIC DNA]</scope>
    <source>
        <strain evidence="3">20-A016</strain>
    </source>
</reference>
<organism evidence="3 4">
    <name type="scientific">Bonamia ostreae</name>
    <dbReference type="NCBI Taxonomy" id="126728"/>
    <lineage>
        <taxon>Eukaryota</taxon>
        <taxon>Sar</taxon>
        <taxon>Rhizaria</taxon>
        <taxon>Endomyxa</taxon>
        <taxon>Ascetosporea</taxon>
        <taxon>Haplosporida</taxon>
        <taxon>Bonamia</taxon>
    </lineage>
</organism>
<comment type="caution">
    <text evidence="3">The sequence shown here is derived from an EMBL/GenBank/DDBJ whole genome shotgun (WGS) entry which is preliminary data.</text>
</comment>
<dbReference type="PANTHER" id="PTHR11839">
    <property type="entry name" value="UDP/ADP-SUGAR PYROPHOSPHATASE"/>
    <property type="match status" value="1"/>
</dbReference>
<accession>A0ABV2AJ04</accession>
<dbReference type="InterPro" id="IPR015797">
    <property type="entry name" value="NUDIX_hydrolase-like_dom_sf"/>
</dbReference>
<dbReference type="EMBL" id="JBDODL010000360">
    <property type="protein sequence ID" value="MES1919668.1"/>
    <property type="molecule type" value="Genomic_DNA"/>
</dbReference>
<sequence length="214" mass="25446">MAFIRKTLHCKKYFSKIENIEIKNCKKSNFFKPKTLFYRQNGIDKKWDFLECHESVSVLLYHLERKSFLVVKQFRPPVFASYSRKNKIDKNSNNYKFGCTYELVAGLIDKNKNLEEIVSEEVEEEVGYKISPDSLKLITGYTGNVGITGRFSKMYYGEIEKSKRLENYLEKETIEKVFVQTKMAKEFLKKQKFATIGLHFSFYWWLSEMSDLYK</sequence>
<dbReference type="SUPFAM" id="SSF55811">
    <property type="entry name" value="Nudix"/>
    <property type="match status" value="1"/>
</dbReference>
<evidence type="ECO:0000313" key="3">
    <source>
        <dbReference type="EMBL" id="MES1919668.1"/>
    </source>
</evidence>